<feature type="compositionally biased region" description="Basic and acidic residues" evidence="1">
    <location>
        <begin position="352"/>
        <end position="378"/>
    </location>
</feature>
<feature type="region of interest" description="Disordered" evidence="1">
    <location>
        <begin position="266"/>
        <end position="404"/>
    </location>
</feature>
<comment type="caution">
    <text evidence="2">The sequence shown here is derived from an EMBL/GenBank/DDBJ whole genome shotgun (WGS) entry which is preliminary data.</text>
</comment>
<evidence type="ECO:0000313" key="2">
    <source>
        <dbReference type="EMBL" id="CAL5994190.1"/>
    </source>
</evidence>
<reference evidence="2 3" key="1">
    <citation type="submission" date="2024-07" db="EMBL/GenBank/DDBJ databases">
        <authorList>
            <person name="Akdeniz Z."/>
        </authorList>
    </citation>
    <scope>NUCLEOTIDE SEQUENCE [LARGE SCALE GENOMIC DNA]</scope>
</reference>
<accession>A0ABP1HGR9</accession>
<proteinExistence type="predicted"/>
<evidence type="ECO:0000313" key="3">
    <source>
        <dbReference type="Proteomes" id="UP001642409"/>
    </source>
</evidence>
<feature type="compositionally biased region" description="Low complexity" evidence="1">
    <location>
        <begin position="244"/>
        <end position="254"/>
    </location>
</feature>
<name>A0ABP1HGR9_9EUKA</name>
<feature type="region of interest" description="Disordered" evidence="1">
    <location>
        <begin position="231"/>
        <end position="254"/>
    </location>
</feature>
<dbReference type="EMBL" id="CAXDID020000031">
    <property type="protein sequence ID" value="CAL5994190.1"/>
    <property type="molecule type" value="Genomic_DNA"/>
</dbReference>
<feature type="compositionally biased region" description="Basic and acidic residues" evidence="1">
    <location>
        <begin position="275"/>
        <end position="315"/>
    </location>
</feature>
<organism evidence="2 3">
    <name type="scientific">Hexamita inflata</name>
    <dbReference type="NCBI Taxonomy" id="28002"/>
    <lineage>
        <taxon>Eukaryota</taxon>
        <taxon>Metamonada</taxon>
        <taxon>Diplomonadida</taxon>
        <taxon>Hexamitidae</taxon>
        <taxon>Hexamitinae</taxon>
        <taxon>Hexamita</taxon>
    </lineage>
</organism>
<keyword evidence="3" id="KW-1185">Reference proteome</keyword>
<dbReference type="Proteomes" id="UP001642409">
    <property type="component" value="Unassembled WGS sequence"/>
</dbReference>
<gene>
    <name evidence="2" type="ORF">HINF_LOCUS13431</name>
</gene>
<protein>
    <submittedName>
        <fullName evidence="2">Hypothetical_protein</fullName>
    </submittedName>
</protein>
<sequence length="404" mass="46339">MYSAGLSPNQISFAQVLKEMAKDDICCNSVSVQPDSPKNMNILAQQQAPNALTSKLNDNFSVLQILNKIDDQMPQIQELQIQQQTAVVDLPPLDIENQEQQINILLDNEEATLPLSQFLQDHEFTFDQLMQICQFDFNISSALDCEVPVANPTSDFVMKAEKEDVIYDHPEQSKQIVSLEQEPSEPHVLLESAEHPCIDQDQLLSNALTVQQDSQFEIPLQNEVYSDQIEAVEESDQENEAEKNNNQNFETQNQNEVEPQIVNLKSVQEPQNVNPKEEKDEELKVKELVVEPKTENNEKDEIIIQEKEPEPKNEETQNQTNENEPENDIQKEPAQIENKSENNEQQIAQHVNENKEYKLKPEEKVEPINDETQKDKLTNEPIENQQTEILDEVSKTVENQISNE</sequence>
<evidence type="ECO:0000256" key="1">
    <source>
        <dbReference type="SAM" id="MobiDB-lite"/>
    </source>
</evidence>